<keyword evidence="7" id="KW-1185">Reference proteome</keyword>
<keyword evidence="1" id="KW-0805">Transcription regulation</keyword>
<dbReference type="PANTHER" id="PTHR38791:SF5">
    <property type="entry name" value="TRANSCRIPTION FACTOR DBAG-RELATED"/>
    <property type="match status" value="1"/>
</dbReference>
<dbReference type="Pfam" id="PF00172">
    <property type="entry name" value="Zn_clus"/>
    <property type="match status" value="1"/>
</dbReference>
<reference evidence="6" key="2">
    <citation type="journal article" date="2023" name="IMA Fungus">
        <title>Comparative genomic study of the Penicillium genus elucidates a diverse pangenome and 15 lateral gene transfer events.</title>
        <authorList>
            <person name="Petersen C."/>
            <person name="Sorensen T."/>
            <person name="Nielsen M.R."/>
            <person name="Sondergaard T.E."/>
            <person name="Sorensen J.L."/>
            <person name="Fitzpatrick D.A."/>
            <person name="Frisvad J.C."/>
            <person name="Nielsen K.L."/>
        </authorList>
    </citation>
    <scope>NUCLEOTIDE SEQUENCE</scope>
    <source>
        <strain evidence="6">IBT 21917</strain>
    </source>
</reference>
<organism evidence="6 7">
    <name type="scientific">Penicillium capsulatum</name>
    <dbReference type="NCBI Taxonomy" id="69766"/>
    <lineage>
        <taxon>Eukaryota</taxon>
        <taxon>Fungi</taxon>
        <taxon>Dikarya</taxon>
        <taxon>Ascomycota</taxon>
        <taxon>Pezizomycotina</taxon>
        <taxon>Eurotiomycetes</taxon>
        <taxon>Eurotiomycetidae</taxon>
        <taxon>Eurotiales</taxon>
        <taxon>Aspergillaceae</taxon>
        <taxon>Penicillium</taxon>
    </lineage>
</organism>
<dbReference type="OrthoDB" id="4220372at2759"/>
<evidence type="ECO:0000259" key="5">
    <source>
        <dbReference type="Pfam" id="PF00172"/>
    </source>
</evidence>
<sequence length="534" mass="59523">MNLPSLGIPNDAAWHPEPPGIVATAGLSSDESVSFSSDEERTNLVQCDRQQPHCGQCIRMREKCTGYRDEWELVFRDQTNHTIKRSRAKKARQDTPARSPASEDRTPSPVCALIPNLDEIGVNYFLHNFVIGHCSSRGYLNYLSTVYTTDGRSPTLLTTMAAVGLVALANSTRQPKLVSHARVKYWEAIQKVNLALASPTESLKDSVLMSIISLGVFENVSNFDSWVVHVQGAAALVVARGKDQFTSTASMLMFTQVRADMIVACVHRDEPFPQDMLELQDVAMNHPLAARAFWAMGILGTRHANLLWRARRNAPGSASSVLDEATVLQRDFQDIFNLLAVEEPYITVEDQDGDPDIIYNRRVDLYPSTWSIRVWNNARMLQMIVCNIIVYILNIALSKNPATAVRMQMELKVRETLQIQSKLENDMLATVPQALGVVTVNSLSNRDQAVDFCSPAGVSGGYLLTWCLYTAGQSTVVNSKTRRWIIRRLYDIGKKAGIAVALQHLEDIVKIDEARRESEEAYEGDSPLTDYTTS</sequence>
<comment type="caution">
    <text evidence="6">The sequence shown here is derived from an EMBL/GenBank/DDBJ whole genome shotgun (WGS) entry which is preliminary data.</text>
</comment>
<keyword evidence="2" id="KW-0804">Transcription</keyword>
<feature type="domain" description="Zn(2)-C6 fungal-type" evidence="5">
    <location>
        <begin position="45"/>
        <end position="69"/>
    </location>
</feature>
<dbReference type="InterPro" id="IPR053175">
    <property type="entry name" value="DHMBA_Reg_Transcription_Factor"/>
</dbReference>
<evidence type="ECO:0000256" key="1">
    <source>
        <dbReference type="ARBA" id="ARBA00023015"/>
    </source>
</evidence>
<evidence type="ECO:0000256" key="4">
    <source>
        <dbReference type="SAM" id="MobiDB-lite"/>
    </source>
</evidence>
<evidence type="ECO:0000313" key="6">
    <source>
        <dbReference type="EMBL" id="KAJ5180243.1"/>
    </source>
</evidence>
<dbReference type="PANTHER" id="PTHR38791">
    <property type="entry name" value="ZN(II)2CYS6 TRANSCRIPTION FACTOR (EUROFUNG)-RELATED-RELATED"/>
    <property type="match status" value="1"/>
</dbReference>
<protein>
    <recommendedName>
        <fullName evidence="5">Zn(2)-C6 fungal-type domain-containing protein</fullName>
    </recommendedName>
</protein>
<proteinExistence type="predicted"/>
<feature type="region of interest" description="Disordered" evidence="4">
    <location>
        <begin position="83"/>
        <end position="107"/>
    </location>
</feature>
<dbReference type="GO" id="GO:0008270">
    <property type="term" value="F:zinc ion binding"/>
    <property type="evidence" value="ECO:0007669"/>
    <property type="project" value="InterPro"/>
</dbReference>
<reference evidence="6" key="1">
    <citation type="submission" date="2022-11" db="EMBL/GenBank/DDBJ databases">
        <authorList>
            <person name="Petersen C."/>
        </authorList>
    </citation>
    <scope>NUCLEOTIDE SEQUENCE</scope>
    <source>
        <strain evidence="6">IBT 21917</strain>
    </source>
</reference>
<feature type="compositionally biased region" description="Basic and acidic residues" evidence="4">
    <location>
        <begin position="91"/>
        <end position="106"/>
    </location>
</feature>
<keyword evidence="3" id="KW-0539">Nucleus</keyword>
<dbReference type="GO" id="GO:0000981">
    <property type="term" value="F:DNA-binding transcription factor activity, RNA polymerase II-specific"/>
    <property type="evidence" value="ECO:0007669"/>
    <property type="project" value="InterPro"/>
</dbReference>
<dbReference type="InterPro" id="IPR021858">
    <property type="entry name" value="Fun_TF"/>
</dbReference>
<name>A0A9W9ILD4_9EURO</name>
<accession>A0A9W9ILD4</accession>
<dbReference type="Pfam" id="PF11951">
    <property type="entry name" value="Fungal_trans_2"/>
    <property type="match status" value="1"/>
</dbReference>
<dbReference type="EMBL" id="JAPQKO010000002">
    <property type="protein sequence ID" value="KAJ5180243.1"/>
    <property type="molecule type" value="Genomic_DNA"/>
</dbReference>
<dbReference type="AlphaFoldDB" id="A0A9W9ILD4"/>
<dbReference type="InterPro" id="IPR001138">
    <property type="entry name" value="Zn2Cys6_DnaBD"/>
</dbReference>
<evidence type="ECO:0000256" key="2">
    <source>
        <dbReference type="ARBA" id="ARBA00023163"/>
    </source>
</evidence>
<evidence type="ECO:0000256" key="3">
    <source>
        <dbReference type="ARBA" id="ARBA00023242"/>
    </source>
</evidence>
<gene>
    <name evidence="6" type="ORF">N7492_003453</name>
</gene>
<dbReference type="Proteomes" id="UP001146351">
    <property type="component" value="Unassembled WGS sequence"/>
</dbReference>
<dbReference type="CDD" id="cd00067">
    <property type="entry name" value="GAL4"/>
    <property type="match status" value="1"/>
</dbReference>
<evidence type="ECO:0000313" key="7">
    <source>
        <dbReference type="Proteomes" id="UP001146351"/>
    </source>
</evidence>